<keyword evidence="3" id="KW-0808">Transferase</keyword>
<dbReference type="EMBL" id="JBHLUB010000030">
    <property type="protein sequence ID" value="MFC0582516.1"/>
    <property type="molecule type" value="Genomic_DNA"/>
</dbReference>
<evidence type="ECO:0000256" key="5">
    <source>
        <dbReference type="ARBA" id="ARBA00022989"/>
    </source>
</evidence>
<reference evidence="10 11" key="1">
    <citation type="submission" date="2024-09" db="EMBL/GenBank/DDBJ databases">
        <authorList>
            <person name="Sun Q."/>
            <person name="Mori K."/>
        </authorList>
    </citation>
    <scope>NUCLEOTIDE SEQUENCE [LARGE SCALE GENOMIC DNA]</scope>
    <source>
        <strain evidence="10 11">NCAIM B.02604</strain>
    </source>
</reference>
<proteinExistence type="inferred from homology"/>
<keyword evidence="6 9" id="KW-0472">Membrane</keyword>
<feature type="region of interest" description="Disordered" evidence="8">
    <location>
        <begin position="17"/>
        <end position="36"/>
    </location>
</feature>
<comment type="caution">
    <text evidence="10">The sequence shown here is derived from an EMBL/GenBank/DDBJ whole genome shotgun (WGS) entry which is preliminary data.</text>
</comment>
<evidence type="ECO:0000313" key="11">
    <source>
        <dbReference type="Proteomes" id="UP001589862"/>
    </source>
</evidence>
<evidence type="ECO:0000256" key="6">
    <source>
        <dbReference type="ARBA" id="ARBA00023136"/>
    </source>
</evidence>
<sequence>MTLATFMLARVVPMSLSSQQQRPGRTEGPSAVVPTQDDPVLASSTTLLGGPWGTRAAAAIDKTHFFTLSRVLVILTTLAAVAAVLTKQHCLLNGAGSPGVYLNGCYSDWTALYSSRGLADQPWAPFTTAEFEYPVLMSVVASLTAALVPGPWVGDGAAYFGVNFLFAFILWVVTVLLTAKTARWRPWDAVMVAIAPGIIFAGSINWDIWAVTLLAAAMWAASRGKTLWLGVFIGLGAAMKLYPLFLLGALLILTVRDKSYLRFAKITAAAAGAWLAVNLPLMIGNWDAFAKFYTFSSERGASWSSIWHVWNLMAEKTGNTTLDADAVGVLATGGFALSCAVIFIFGVRSQHRPRLAQLMFLIVAAFILFNKVYSPQFVIWLVPLVALASPRWLDFIVWQLIEVAHFWAIWMLLARYSTQDWPDSHRMDESVYVFAVLAHVVMVLWLCYRVIADIRDPKQDPVLRAHLSDPGYRFSPADEEPQKSKKAFTSSG</sequence>
<dbReference type="InterPro" id="IPR018584">
    <property type="entry name" value="GT87"/>
</dbReference>
<evidence type="ECO:0000256" key="2">
    <source>
        <dbReference type="ARBA" id="ARBA00022475"/>
    </source>
</evidence>
<feature type="transmembrane region" description="Helical" evidence="9">
    <location>
        <begin position="358"/>
        <end position="383"/>
    </location>
</feature>
<dbReference type="Pfam" id="PF09594">
    <property type="entry name" value="GT87"/>
    <property type="match status" value="1"/>
</dbReference>
<feature type="transmembrane region" description="Helical" evidence="9">
    <location>
        <begin position="189"/>
        <end position="221"/>
    </location>
</feature>
<name>A0ABV6PD10_9MICC</name>
<gene>
    <name evidence="10" type="ORF">ACFFFR_09015</name>
</gene>
<feature type="transmembrane region" description="Helical" evidence="9">
    <location>
        <begin position="266"/>
        <end position="286"/>
    </location>
</feature>
<evidence type="ECO:0000256" key="4">
    <source>
        <dbReference type="ARBA" id="ARBA00022692"/>
    </source>
</evidence>
<comment type="subcellular location">
    <subcellularLocation>
        <location evidence="1">Cell membrane</location>
        <topology evidence="1">Multi-pass membrane protein</topology>
    </subcellularLocation>
</comment>
<evidence type="ECO:0000256" key="1">
    <source>
        <dbReference type="ARBA" id="ARBA00004651"/>
    </source>
</evidence>
<feature type="transmembrane region" description="Helical" evidence="9">
    <location>
        <begin position="395"/>
        <end position="418"/>
    </location>
</feature>
<keyword evidence="4 9" id="KW-0812">Transmembrane</keyword>
<accession>A0ABV6PD10</accession>
<dbReference type="Proteomes" id="UP001589862">
    <property type="component" value="Unassembled WGS sequence"/>
</dbReference>
<protein>
    <submittedName>
        <fullName evidence="10">Glycosyltransferase family 87 protein</fullName>
    </submittedName>
</protein>
<evidence type="ECO:0000256" key="8">
    <source>
        <dbReference type="SAM" id="MobiDB-lite"/>
    </source>
</evidence>
<dbReference type="PIRSF" id="PIRSF010361">
    <property type="entry name" value="UCP010361"/>
    <property type="match status" value="1"/>
</dbReference>
<evidence type="ECO:0000256" key="9">
    <source>
        <dbReference type="SAM" id="Phobius"/>
    </source>
</evidence>
<dbReference type="InterPro" id="IPR016570">
    <property type="entry name" value="UCP010361"/>
</dbReference>
<feature type="transmembrane region" description="Helical" evidence="9">
    <location>
        <begin position="326"/>
        <end position="346"/>
    </location>
</feature>
<feature type="transmembrane region" description="Helical" evidence="9">
    <location>
        <begin position="158"/>
        <end position="177"/>
    </location>
</feature>
<evidence type="ECO:0000313" key="10">
    <source>
        <dbReference type="EMBL" id="MFC0582516.1"/>
    </source>
</evidence>
<feature type="transmembrane region" description="Helical" evidence="9">
    <location>
        <begin position="430"/>
        <end position="451"/>
    </location>
</feature>
<keyword evidence="5 9" id="KW-1133">Transmembrane helix</keyword>
<organism evidence="10 11">
    <name type="scientific">Micrococcoides hystricis</name>
    <dbReference type="NCBI Taxonomy" id="1572761"/>
    <lineage>
        <taxon>Bacteria</taxon>
        <taxon>Bacillati</taxon>
        <taxon>Actinomycetota</taxon>
        <taxon>Actinomycetes</taxon>
        <taxon>Micrococcales</taxon>
        <taxon>Micrococcaceae</taxon>
        <taxon>Micrococcoides</taxon>
    </lineage>
</organism>
<dbReference type="RefSeq" id="WP_377459726.1">
    <property type="nucleotide sequence ID" value="NZ_JBHLUB010000030.1"/>
</dbReference>
<comment type="similarity">
    <text evidence="7">Belongs to the glycosyltransferase 87 family.</text>
</comment>
<keyword evidence="11" id="KW-1185">Reference proteome</keyword>
<feature type="transmembrane region" description="Helical" evidence="9">
    <location>
        <begin position="227"/>
        <end position="254"/>
    </location>
</feature>
<evidence type="ECO:0000256" key="3">
    <source>
        <dbReference type="ARBA" id="ARBA00022679"/>
    </source>
</evidence>
<keyword evidence="2" id="KW-1003">Cell membrane</keyword>
<evidence type="ECO:0000256" key="7">
    <source>
        <dbReference type="ARBA" id="ARBA00024033"/>
    </source>
</evidence>
<feature type="transmembrane region" description="Helical" evidence="9">
    <location>
        <begin position="65"/>
        <end position="85"/>
    </location>
</feature>
<feature type="region of interest" description="Disordered" evidence="8">
    <location>
        <begin position="472"/>
        <end position="492"/>
    </location>
</feature>